<proteinExistence type="predicted"/>
<gene>
    <name evidence="2" type="ORF">ILUMI_19429</name>
</gene>
<comment type="caution">
    <text evidence="2">The sequence shown here is derived from an EMBL/GenBank/DDBJ whole genome shotgun (WGS) entry which is preliminary data.</text>
</comment>
<evidence type="ECO:0000313" key="2">
    <source>
        <dbReference type="EMBL" id="KAF2886743.1"/>
    </source>
</evidence>
<dbReference type="AlphaFoldDB" id="A0A8K0CLQ7"/>
<feature type="region of interest" description="Disordered" evidence="1">
    <location>
        <begin position="1"/>
        <end position="62"/>
    </location>
</feature>
<dbReference type="EMBL" id="VTPC01086566">
    <property type="protein sequence ID" value="KAF2886743.1"/>
    <property type="molecule type" value="Genomic_DNA"/>
</dbReference>
<name>A0A8K0CLQ7_IGNLU</name>
<feature type="compositionally biased region" description="Basic and acidic residues" evidence="1">
    <location>
        <begin position="50"/>
        <end position="62"/>
    </location>
</feature>
<dbReference type="Proteomes" id="UP000801492">
    <property type="component" value="Unassembled WGS sequence"/>
</dbReference>
<keyword evidence="3" id="KW-1185">Reference proteome</keyword>
<organism evidence="2 3">
    <name type="scientific">Ignelater luminosus</name>
    <name type="common">Cucubano</name>
    <name type="synonym">Pyrophorus luminosus</name>
    <dbReference type="NCBI Taxonomy" id="2038154"/>
    <lineage>
        <taxon>Eukaryota</taxon>
        <taxon>Metazoa</taxon>
        <taxon>Ecdysozoa</taxon>
        <taxon>Arthropoda</taxon>
        <taxon>Hexapoda</taxon>
        <taxon>Insecta</taxon>
        <taxon>Pterygota</taxon>
        <taxon>Neoptera</taxon>
        <taxon>Endopterygota</taxon>
        <taxon>Coleoptera</taxon>
        <taxon>Polyphaga</taxon>
        <taxon>Elateriformia</taxon>
        <taxon>Elateroidea</taxon>
        <taxon>Elateridae</taxon>
        <taxon>Agrypninae</taxon>
        <taxon>Pyrophorini</taxon>
        <taxon>Ignelater</taxon>
    </lineage>
</organism>
<reference evidence="2" key="1">
    <citation type="submission" date="2019-08" db="EMBL/GenBank/DDBJ databases">
        <title>The genome of the North American firefly Photinus pyralis.</title>
        <authorList>
            <consortium name="Photinus pyralis genome working group"/>
            <person name="Fallon T.R."/>
            <person name="Sander Lower S.E."/>
            <person name="Weng J.-K."/>
        </authorList>
    </citation>
    <scope>NUCLEOTIDE SEQUENCE</scope>
    <source>
        <strain evidence="2">TRF0915ILg1</strain>
        <tissue evidence="2">Whole body</tissue>
    </source>
</reference>
<evidence type="ECO:0000313" key="3">
    <source>
        <dbReference type="Proteomes" id="UP000801492"/>
    </source>
</evidence>
<sequence length="62" mass="7069">TRSSTEVLDVRNQTDEHIASHPTTSLRIDNVDSEDNNNPETTNDIFLKLEAPRHQDQKSSLH</sequence>
<evidence type="ECO:0000256" key="1">
    <source>
        <dbReference type="SAM" id="MobiDB-lite"/>
    </source>
</evidence>
<accession>A0A8K0CLQ7</accession>
<feature type="non-terminal residue" evidence="2">
    <location>
        <position position="1"/>
    </location>
</feature>
<protein>
    <submittedName>
        <fullName evidence="2">Uncharacterized protein</fullName>
    </submittedName>
</protein>
<feature type="compositionally biased region" description="Basic and acidic residues" evidence="1">
    <location>
        <begin position="8"/>
        <end position="19"/>
    </location>
</feature>